<feature type="compositionally biased region" description="Low complexity" evidence="1">
    <location>
        <begin position="218"/>
        <end position="227"/>
    </location>
</feature>
<reference evidence="2" key="2">
    <citation type="submission" date="2011-03" db="EMBL/GenBank/DDBJ databases">
        <title>Comparative genomics and transcriptomics of Neospora caninum and Toxoplasma gondii.</title>
        <authorList>
            <person name="Reid A.J."/>
            <person name="Sohal A."/>
            <person name="Harris D."/>
            <person name="Quail M."/>
            <person name="Sanders M."/>
            <person name="Berriman M."/>
            <person name="Wastling J.M."/>
            <person name="Pain A."/>
        </authorList>
    </citation>
    <scope>NUCLEOTIDE SEQUENCE</scope>
    <source>
        <strain evidence="2">Liverpool</strain>
    </source>
</reference>
<dbReference type="InParanoid" id="F0VCH8"/>
<feature type="compositionally biased region" description="Polar residues" evidence="1">
    <location>
        <begin position="143"/>
        <end position="157"/>
    </location>
</feature>
<dbReference type="RefSeq" id="XP_003881333.1">
    <property type="nucleotide sequence ID" value="XM_003881284.1"/>
</dbReference>
<proteinExistence type="predicted"/>
<feature type="compositionally biased region" description="Pro residues" evidence="1">
    <location>
        <begin position="624"/>
        <end position="633"/>
    </location>
</feature>
<evidence type="ECO:0000313" key="3">
    <source>
        <dbReference type="EMBL" id="CEL68614.1"/>
    </source>
</evidence>
<feature type="region of interest" description="Disordered" evidence="1">
    <location>
        <begin position="15"/>
        <end position="110"/>
    </location>
</feature>
<dbReference type="EMBL" id="FR823385">
    <property type="protein sequence ID" value="CBZ51300.1"/>
    <property type="molecule type" value="Genomic_DNA"/>
</dbReference>
<dbReference type="GeneID" id="13440285"/>
<dbReference type="Proteomes" id="UP000007494">
    <property type="component" value="Chromosome IX"/>
</dbReference>
<accession>F0VCH8</accession>
<reference evidence="3" key="4">
    <citation type="journal article" date="2015" name="PLoS ONE">
        <title>Comprehensive Evaluation of Toxoplasma gondii VEG and Neospora caninum LIV Genomes with Tachyzoite Stage Transcriptome and Proteome Defines Novel Transcript Features.</title>
        <authorList>
            <person name="Ramaprasad A."/>
            <person name="Mourier T."/>
            <person name="Naeem R."/>
            <person name="Malas T.B."/>
            <person name="Moussa E."/>
            <person name="Panigrahi A."/>
            <person name="Vermont S.J."/>
            <person name="Otto T.D."/>
            <person name="Wastling J."/>
            <person name="Pain A."/>
        </authorList>
    </citation>
    <scope>NUCLEOTIDE SEQUENCE</scope>
    <source>
        <strain evidence="3">Liverpool</strain>
    </source>
</reference>
<feature type="compositionally biased region" description="Basic and acidic residues" evidence="1">
    <location>
        <begin position="60"/>
        <end position="70"/>
    </location>
</feature>
<keyword evidence="4" id="KW-1185">Reference proteome</keyword>
<feature type="compositionally biased region" description="Low complexity" evidence="1">
    <location>
        <begin position="700"/>
        <end position="711"/>
    </location>
</feature>
<feature type="compositionally biased region" description="Basic and acidic residues" evidence="1">
    <location>
        <begin position="239"/>
        <end position="255"/>
    </location>
</feature>
<feature type="compositionally biased region" description="Polar residues" evidence="1">
    <location>
        <begin position="31"/>
        <end position="42"/>
    </location>
</feature>
<protein>
    <submittedName>
        <fullName evidence="2">Uncharacterized protein</fullName>
    </submittedName>
</protein>
<feature type="compositionally biased region" description="Basic and acidic residues" evidence="1">
    <location>
        <begin position="288"/>
        <end position="300"/>
    </location>
</feature>
<gene>
    <name evidence="3" type="ORF">BN1204_043660</name>
    <name evidence="2" type="ORF">NCLIV_043660</name>
</gene>
<feature type="compositionally biased region" description="Basic and acidic residues" evidence="1">
    <location>
        <begin position="642"/>
        <end position="657"/>
    </location>
</feature>
<dbReference type="OrthoDB" id="331908at2759"/>
<feature type="compositionally biased region" description="Basic and acidic residues" evidence="1">
    <location>
        <begin position="428"/>
        <end position="440"/>
    </location>
</feature>
<dbReference type="OMA" id="RLYPQFV"/>
<evidence type="ECO:0000313" key="4">
    <source>
        <dbReference type="Proteomes" id="UP000007494"/>
    </source>
</evidence>
<dbReference type="EMBL" id="LN714484">
    <property type="protein sequence ID" value="CEL68614.1"/>
    <property type="molecule type" value="Genomic_DNA"/>
</dbReference>
<evidence type="ECO:0000313" key="2">
    <source>
        <dbReference type="EMBL" id="CBZ51300.1"/>
    </source>
</evidence>
<feature type="compositionally biased region" description="Polar residues" evidence="1">
    <location>
        <begin position="71"/>
        <end position="81"/>
    </location>
</feature>
<reference evidence="2" key="1">
    <citation type="submission" date="2011-02" db="EMBL/GenBank/DDBJ databases">
        <authorList>
            <person name="Aslett M."/>
        </authorList>
    </citation>
    <scope>NUCLEOTIDE SEQUENCE</scope>
    <source>
        <strain evidence="2">Liverpool</strain>
    </source>
</reference>
<dbReference type="eggNOG" id="ENOG502QZWK">
    <property type="taxonomic scope" value="Eukaryota"/>
</dbReference>
<sequence length="1119" mass="118161">MAAREDELRRARLQAQGFILSEPVPRHETGSRAQTHLSTPVSTALALRHEQAKLPGGEAARSDSNGRESPPRSNGEGSLFSQGREEEEEKNEETRRHIPGRATARPVAQAPASWLERPFVALAASAAQAALAAAAAAVRGDSSPGTESASASGTSRVTESKNEEESSRSTEPGPGPAMTLESVNEKVEEVLSHVVDLFTGAGRLRGSPGSSGHQAELASSSVAAGGSDARHSPVGLPSSDKEKGTRQREERRPTDSSEGEEEAGVQVMDEASMTAEEESAGVSTSAEDNSKTTRSHDKHSSNRSSGGRLPLEGSVSRTNSQDEGPEENTEIDDDGEELLQRAHNLTKSSDESPRRHRVNSVGDAESPPAKHTSASFDGDALVSDGASPGSREKGVDGQEQEIEGSDERFLNRHSGIRFPLNKNMETPTDTRVKAVGKTREGTVSQQNGRPRRLHGSRQIDLKTGASVSNEAESAASSNGAEAEGNAKETRFHGRKAHEGRAGEGPGGKEQVHTDWPVRHHTHHSAGEAAENIPPSKHEAGTQPFREAIIREPVPWQVPDRESIADDPQNGRGEINAQSVRENAPEGGNPRARNVTNTAGSPHGQLGVDATFARDATVPGEKPPDSPVFPPTEPELPQASQHNTDEDGGSRLLRRPEDMSDLPPTAGLVDFLTVPTDVRTAEWQQMEDPSSAEPRRPPGETSPKTASTSSPAHLLLNTKGPRRHGASAPTQSGFDRLYPQFVAAENIENLRGSETQGEEASMQTGQLELLTDAEADEPVAPSASSPVGISSQIVGKQVTPGANAYEANKEKAQLKGEHEPGAGSVEPESHVGAQIGSAAAAAATSFAEKLRQLDWEKLALDSPVNKALPLFSYLLGQGGSAQIPKFEHQRRSMVVANSPAALPPVFGQAAEPGGRLTSDPLGVGQRLTTEQPGETDQVKLMGYSVGPLRHPLGANQRTESPAKAKNVEPFVSSDRPDKFGFDQTPNASTLTTVFSPFVASQQSTAGVQGQTDSLATARVPLSVTSNLQPLGRIMGLRTDSSLGSMFSAPPTDPALPNVHSTTPPPFSASNAVGQRVDRGMTFNEAGAANTQLTLTAWPASFTGLNGRGILQAASSLLKGF</sequence>
<dbReference type="VEuPathDB" id="ToxoDB:NCLIV_043660"/>
<feature type="region of interest" description="Disordered" evidence="1">
    <location>
        <begin position="201"/>
        <end position="736"/>
    </location>
</feature>
<evidence type="ECO:0000256" key="1">
    <source>
        <dbReference type="SAM" id="MobiDB-lite"/>
    </source>
</evidence>
<feature type="compositionally biased region" description="Basic and acidic residues" evidence="1">
    <location>
        <begin position="484"/>
        <end position="501"/>
    </location>
</feature>
<feature type="region of interest" description="Disordered" evidence="1">
    <location>
        <begin position="130"/>
        <end position="185"/>
    </location>
</feature>
<feature type="region of interest" description="Disordered" evidence="1">
    <location>
        <begin position="952"/>
        <end position="976"/>
    </location>
</feature>
<organism evidence="2 4">
    <name type="scientific">Neospora caninum (strain Liverpool)</name>
    <dbReference type="NCBI Taxonomy" id="572307"/>
    <lineage>
        <taxon>Eukaryota</taxon>
        <taxon>Sar</taxon>
        <taxon>Alveolata</taxon>
        <taxon>Apicomplexa</taxon>
        <taxon>Conoidasida</taxon>
        <taxon>Coccidia</taxon>
        <taxon>Eucoccidiorida</taxon>
        <taxon>Eimeriorina</taxon>
        <taxon>Sarcocystidae</taxon>
        <taxon>Neospora</taxon>
    </lineage>
</organism>
<feature type="compositionally biased region" description="Low complexity" evidence="1">
    <location>
        <begin position="464"/>
        <end position="483"/>
    </location>
</feature>
<dbReference type="AlphaFoldDB" id="F0VCH8"/>
<name>F0VCH8_NEOCL</name>
<reference evidence="4" key="3">
    <citation type="journal article" date="2012" name="PLoS Pathog.">
        <title>Comparative genomics of the apicomplexan parasites Toxoplasma gondii and Neospora caninum: Coccidia differing in host range and transmission strategy.</title>
        <authorList>
            <person name="Reid A.J."/>
            <person name="Vermont S.J."/>
            <person name="Cotton J.A."/>
            <person name="Harris D."/>
            <person name="Hill-Cawthorne G.A."/>
            <person name="Konen-Waisman S."/>
            <person name="Latham S.M."/>
            <person name="Mourier T."/>
            <person name="Norton R."/>
            <person name="Quail M.A."/>
            <person name="Sanders M."/>
            <person name="Shanmugam D."/>
            <person name="Sohal A."/>
            <person name="Wasmuth J.D."/>
            <person name="Brunk B."/>
            <person name="Grigg M.E."/>
            <person name="Howard J.C."/>
            <person name="Parkinson J."/>
            <person name="Roos D.S."/>
            <person name="Trees A.J."/>
            <person name="Berriman M."/>
            <person name="Pain A."/>
            <person name="Wastling J.M."/>
        </authorList>
    </citation>
    <scope>NUCLEOTIDE SEQUENCE [LARGE SCALE GENOMIC DNA]</scope>
    <source>
        <strain evidence="4">Liverpool</strain>
    </source>
</reference>
<feature type="compositionally biased region" description="Basic and acidic residues" evidence="1">
    <location>
        <begin position="158"/>
        <end position="168"/>
    </location>
</feature>
<feature type="compositionally biased region" description="Acidic residues" evidence="1">
    <location>
        <begin position="323"/>
        <end position="337"/>
    </location>
</feature>